<organism evidence="2 3">
    <name type="scientific">Bythopirellula goksoeyrii</name>
    <dbReference type="NCBI Taxonomy" id="1400387"/>
    <lineage>
        <taxon>Bacteria</taxon>
        <taxon>Pseudomonadati</taxon>
        <taxon>Planctomycetota</taxon>
        <taxon>Planctomycetia</taxon>
        <taxon>Pirellulales</taxon>
        <taxon>Lacipirellulaceae</taxon>
        <taxon>Bythopirellula</taxon>
    </lineage>
</organism>
<evidence type="ECO:0000313" key="2">
    <source>
        <dbReference type="EMBL" id="QEG32754.1"/>
    </source>
</evidence>
<dbReference type="InterPro" id="IPR011335">
    <property type="entry name" value="Restrct_endonuc-II-like"/>
</dbReference>
<evidence type="ECO:0000313" key="3">
    <source>
        <dbReference type="Proteomes" id="UP000323917"/>
    </source>
</evidence>
<feature type="domain" description="DUF559" evidence="1">
    <location>
        <begin position="10"/>
        <end position="114"/>
    </location>
</feature>
<accession>A0A5B9Q1D0</accession>
<dbReference type="AlphaFoldDB" id="A0A5B9Q1D0"/>
<dbReference type="CDD" id="cd01038">
    <property type="entry name" value="Endonuclease_DUF559"/>
    <property type="match status" value="1"/>
</dbReference>
<dbReference type="EMBL" id="CP042913">
    <property type="protein sequence ID" value="QEG32754.1"/>
    <property type="molecule type" value="Genomic_DNA"/>
</dbReference>
<dbReference type="InterPro" id="IPR047216">
    <property type="entry name" value="Endonuclease_DUF559_bact"/>
</dbReference>
<protein>
    <recommendedName>
        <fullName evidence="1">DUF559 domain-containing protein</fullName>
    </recommendedName>
</protein>
<dbReference type="Pfam" id="PF04480">
    <property type="entry name" value="DUF559"/>
    <property type="match status" value="1"/>
</dbReference>
<sequence length="145" mass="16579">MNPKPHSSEKTTRAHALRQQQTKSESLLWSLLRGGQLCNLKFRRQHPIGPYYADFACVAEQLVIEVDGGYHDAVGENDLHRETYLRECGWQILRFTDKDVEHDVQAVGQAIASHLGKQYDFKHRDRRGAGIVHESAPEGPMNLFR</sequence>
<proteinExistence type="predicted"/>
<dbReference type="Proteomes" id="UP000323917">
    <property type="component" value="Chromosome"/>
</dbReference>
<gene>
    <name evidence="2" type="ORF">Pr1d_00130</name>
</gene>
<dbReference type="OrthoDB" id="9798754at2"/>
<dbReference type="RefSeq" id="WP_148071593.1">
    <property type="nucleotide sequence ID" value="NZ_CP042913.1"/>
</dbReference>
<keyword evidence="3" id="KW-1185">Reference proteome</keyword>
<dbReference type="KEGG" id="bgok:Pr1d_00130"/>
<dbReference type="PANTHER" id="PTHR38590">
    <property type="entry name" value="BLL0828 PROTEIN"/>
    <property type="match status" value="1"/>
</dbReference>
<dbReference type="PANTHER" id="PTHR38590:SF1">
    <property type="entry name" value="BLL0828 PROTEIN"/>
    <property type="match status" value="1"/>
</dbReference>
<reference evidence="2 3" key="1">
    <citation type="submission" date="2019-08" db="EMBL/GenBank/DDBJ databases">
        <title>Deep-cultivation of Planctomycetes and their phenomic and genomic characterization uncovers novel biology.</title>
        <authorList>
            <person name="Wiegand S."/>
            <person name="Jogler M."/>
            <person name="Boedeker C."/>
            <person name="Pinto D."/>
            <person name="Vollmers J."/>
            <person name="Rivas-Marin E."/>
            <person name="Kohn T."/>
            <person name="Peeters S.H."/>
            <person name="Heuer A."/>
            <person name="Rast P."/>
            <person name="Oberbeckmann S."/>
            <person name="Bunk B."/>
            <person name="Jeske O."/>
            <person name="Meyerdierks A."/>
            <person name="Storesund J.E."/>
            <person name="Kallscheuer N."/>
            <person name="Luecker S."/>
            <person name="Lage O.M."/>
            <person name="Pohl T."/>
            <person name="Merkel B.J."/>
            <person name="Hornburger P."/>
            <person name="Mueller R.-W."/>
            <person name="Bruemmer F."/>
            <person name="Labrenz M."/>
            <person name="Spormann A.M."/>
            <person name="Op den Camp H."/>
            <person name="Overmann J."/>
            <person name="Amann R."/>
            <person name="Jetten M.S.M."/>
            <person name="Mascher T."/>
            <person name="Medema M.H."/>
            <person name="Devos D.P."/>
            <person name="Kaster A.-K."/>
            <person name="Ovreas L."/>
            <person name="Rohde M."/>
            <person name="Galperin M.Y."/>
            <person name="Jogler C."/>
        </authorList>
    </citation>
    <scope>NUCLEOTIDE SEQUENCE [LARGE SCALE GENOMIC DNA]</scope>
    <source>
        <strain evidence="2 3">Pr1d</strain>
    </source>
</reference>
<dbReference type="SUPFAM" id="SSF52980">
    <property type="entry name" value="Restriction endonuclease-like"/>
    <property type="match status" value="1"/>
</dbReference>
<name>A0A5B9Q1D0_9BACT</name>
<dbReference type="InterPro" id="IPR007569">
    <property type="entry name" value="DUF559"/>
</dbReference>
<evidence type="ECO:0000259" key="1">
    <source>
        <dbReference type="Pfam" id="PF04480"/>
    </source>
</evidence>
<dbReference type="Gene3D" id="3.40.960.10">
    <property type="entry name" value="VSR Endonuclease"/>
    <property type="match status" value="1"/>
</dbReference>